<dbReference type="PANTHER" id="PTHR18896">
    <property type="entry name" value="PHOSPHOLIPASE D"/>
    <property type="match status" value="1"/>
</dbReference>
<comment type="catalytic activity">
    <reaction evidence="1">
        <text>a 1,2-diacyl-sn-glycero-3-phosphocholine + H2O = a 1,2-diacyl-sn-glycero-3-phosphate + choline + H(+)</text>
        <dbReference type="Rhea" id="RHEA:14445"/>
        <dbReference type="ChEBI" id="CHEBI:15354"/>
        <dbReference type="ChEBI" id="CHEBI:15377"/>
        <dbReference type="ChEBI" id="CHEBI:15378"/>
        <dbReference type="ChEBI" id="CHEBI:57643"/>
        <dbReference type="ChEBI" id="CHEBI:58608"/>
        <dbReference type="EC" id="3.1.4.4"/>
    </reaction>
</comment>
<dbReference type="Gene3D" id="3.30.870.10">
    <property type="entry name" value="Endonuclease Chain A"/>
    <property type="match status" value="2"/>
</dbReference>
<evidence type="ECO:0000256" key="9">
    <source>
        <dbReference type="ARBA" id="ARBA00029594"/>
    </source>
</evidence>
<keyword evidence="5" id="KW-0964">Secreted</keyword>
<accession>A0ABT8A6T0</accession>
<organism evidence="12 13">
    <name type="scientific">Paeniroseomonas aquatica</name>
    <dbReference type="NCBI Taxonomy" id="373043"/>
    <lineage>
        <taxon>Bacteria</taxon>
        <taxon>Pseudomonadati</taxon>
        <taxon>Pseudomonadota</taxon>
        <taxon>Alphaproteobacteria</taxon>
        <taxon>Acetobacterales</taxon>
        <taxon>Acetobacteraceae</taxon>
        <taxon>Paeniroseomonas</taxon>
    </lineage>
</organism>
<dbReference type="SMART" id="SM00155">
    <property type="entry name" value="PLDc"/>
    <property type="match status" value="2"/>
</dbReference>
<sequence>MQLSSRAMLASPQPILQPGHNCWRIVQADRAAVIVDAADYFRHVRAAMLRAERRIMLIGWDFDARISLLPGDASPDAPDRLGDFILWLVERRPGLEIFLLRWDVGSVKTIFRGTTLLTLFRWMRHPRITVKLDGAHPPAASHHQKIVVLDDCLAFCGGIDMTADRWDTSEHRDDEPRRATPGGAQHPPWHDATTALEGPAAAALGELARDRWQAAGGPPLAPVTGRSACWPEGLVPQFHAVDVGIARTMPELNEAPGTHEIERLYLDLIASARRCIYAESQYFASRRIAEAIARRLAEPDGPEIVLVNPLTAQGWLEPIAMDSARARLFEALRRLDTHRRFRIYHPVTAQGQPIYVHAKVLVVDDRVLRVGSSNMNNRSMRLDTECDVVIDTAQPGNAEAGPRIVAVRDALLAEHLGTEAQVVAERIAAGGSLIGAIEALRSGGRSLRPYETPDLGAVEAWLADNEVLDPEGPGEMFESLSKRGLFRRFRLWRRR</sequence>
<dbReference type="EMBL" id="JAUFPN010000143">
    <property type="protein sequence ID" value="MDN3565316.1"/>
    <property type="molecule type" value="Genomic_DNA"/>
</dbReference>
<reference evidence="13" key="1">
    <citation type="journal article" date="2019" name="Int. J. Syst. Evol. Microbiol.">
        <title>The Global Catalogue of Microorganisms (GCM) 10K type strain sequencing project: providing services to taxonomists for standard genome sequencing and annotation.</title>
        <authorList>
            <consortium name="The Broad Institute Genomics Platform"/>
            <consortium name="The Broad Institute Genome Sequencing Center for Infectious Disease"/>
            <person name="Wu L."/>
            <person name="Ma J."/>
        </authorList>
    </citation>
    <scope>NUCLEOTIDE SEQUENCE [LARGE SCALE GENOMIC DNA]</scope>
    <source>
        <strain evidence="13">CECT 7131</strain>
    </source>
</reference>
<name>A0ABT8A6T0_9PROT</name>
<comment type="function">
    <text evidence="2">Could be a virulence factor.</text>
</comment>
<evidence type="ECO:0000256" key="2">
    <source>
        <dbReference type="ARBA" id="ARBA00003145"/>
    </source>
</evidence>
<evidence type="ECO:0000256" key="7">
    <source>
        <dbReference type="ARBA" id="ARBA00022801"/>
    </source>
</evidence>
<keyword evidence="7" id="KW-0378">Hydrolase</keyword>
<proteinExistence type="predicted"/>
<keyword evidence="8" id="KW-0443">Lipid metabolism</keyword>
<protein>
    <recommendedName>
        <fullName evidence="4">Phospholipase D</fullName>
    </recommendedName>
    <alternativeName>
        <fullName evidence="9">Choline phosphatase</fullName>
    </alternativeName>
</protein>
<dbReference type="PANTHER" id="PTHR18896:SF76">
    <property type="entry name" value="PHOSPHOLIPASE"/>
    <property type="match status" value="1"/>
</dbReference>
<evidence type="ECO:0000256" key="4">
    <source>
        <dbReference type="ARBA" id="ARBA00018392"/>
    </source>
</evidence>
<keyword evidence="6" id="KW-0677">Repeat</keyword>
<dbReference type="InterPro" id="IPR001736">
    <property type="entry name" value="PLipase_D/transphosphatidylase"/>
</dbReference>
<keyword evidence="13" id="KW-1185">Reference proteome</keyword>
<dbReference type="Pfam" id="PF13091">
    <property type="entry name" value="PLDc_2"/>
    <property type="match status" value="1"/>
</dbReference>
<dbReference type="InterPro" id="IPR025202">
    <property type="entry name" value="PLD-like_dom"/>
</dbReference>
<comment type="caution">
    <text evidence="12">The sequence shown here is derived from an EMBL/GenBank/DDBJ whole genome shotgun (WGS) entry which is preliminary data.</text>
</comment>
<dbReference type="Proteomes" id="UP001529369">
    <property type="component" value="Unassembled WGS sequence"/>
</dbReference>
<evidence type="ECO:0000256" key="3">
    <source>
        <dbReference type="ARBA" id="ARBA00004613"/>
    </source>
</evidence>
<dbReference type="SUPFAM" id="SSF56024">
    <property type="entry name" value="Phospholipase D/nuclease"/>
    <property type="match status" value="2"/>
</dbReference>
<evidence type="ECO:0000256" key="8">
    <source>
        <dbReference type="ARBA" id="ARBA00023098"/>
    </source>
</evidence>
<evidence type="ECO:0000256" key="1">
    <source>
        <dbReference type="ARBA" id="ARBA00000798"/>
    </source>
</evidence>
<evidence type="ECO:0000256" key="6">
    <source>
        <dbReference type="ARBA" id="ARBA00022737"/>
    </source>
</evidence>
<dbReference type="RefSeq" id="WP_290317134.1">
    <property type="nucleotide sequence ID" value="NZ_JAUFPN010000143.1"/>
</dbReference>
<dbReference type="CDD" id="cd09143">
    <property type="entry name" value="PLDc_vPLD1_2_like_bac_2"/>
    <property type="match status" value="1"/>
</dbReference>
<comment type="subcellular location">
    <subcellularLocation>
        <location evidence="3">Secreted</location>
    </subcellularLocation>
</comment>
<gene>
    <name evidence="12" type="ORF">QWZ14_13170</name>
</gene>
<dbReference type="InterPro" id="IPR015679">
    <property type="entry name" value="PLipase_D_fam"/>
</dbReference>
<feature type="compositionally biased region" description="Basic and acidic residues" evidence="10">
    <location>
        <begin position="167"/>
        <end position="178"/>
    </location>
</feature>
<dbReference type="PROSITE" id="PS50035">
    <property type="entry name" value="PLD"/>
    <property type="match status" value="2"/>
</dbReference>
<evidence type="ECO:0000256" key="5">
    <source>
        <dbReference type="ARBA" id="ARBA00022525"/>
    </source>
</evidence>
<feature type="region of interest" description="Disordered" evidence="10">
    <location>
        <begin position="167"/>
        <end position="192"/>
    </location>
</feature>
<evidence type="ECO:0000256" key="10">
    <source>
        <dbReference type="SAM" id="MobiDB-lite"/>
    </source>
</evidence>
<feature type="domain" description="PLD phosphodiesterase" evidence="11">
    <location>
        <begin position="138"/>
        <end position="165"/>
    </location>
</feature>
<evidence type="ECO:0000313" key="13">
    <source>
        <dbReference type="Proteomes" id="UP001529369"/>
    </source>
</evidence>
<dbReference type="CDD" id="cd09140">
    <property type="entry name" value="PLDc_vPLD1_2_like_bac_1"/>
    <property type="match status" value="1"/>
</dbReference>
<evidence type="ECO:0000313" key="12">
    <source>
        <dbReference type="EMBL" id="MDN3565316.1"/>
    </source>
</evidence>
<feature type="domain" description="PLD phosphodiesterase" evidence="11">
    <location>
        <begin position="352"/>
        <end position="379"/>
    </location>
</feature>
<evidence type="ECO:0000259" key="11">
    <source>
        <dbReference type="PROSITE" id="PS50035"/>
    </source>
</evidence>